<evidence type="ECO:0000313" key="2">
    <source>
        <dbReference type="Proteomes" id="UP000278437"/>
    </source>
</evidence>
<dbReference type="RefSeq" id="WP_126166551.1">
    <property type="nucleotide sequence ID" value="NZ_CP020373.1"/>
</dbReference>
<sequence length="184" mass="20367">MAISVQVSGTEQLQRYQQLLETLASPKHKAALLDTLGAVVESQTRRRIADEKTSPDGESWPDWSAAYAKTRHGNQSLLRGNGDLLDSIQYLVEKDQVRVGSPLPYAAVHQDGFSGAVQVDAHTRLITQAFGKALAFPVHQSVAAFSRMMNIPKREFLGLSRDNQTEVYAVVGNFWQELMLEGVQ</sequence>
<gene>
    <name evidence="1" type="ORF">STH12_01024</name>
</gene>
<name>A0ABN5TTJ9_9GAMM</name>
<dbReference type="EMBL" id="CP020373">
    <property type="protein sequence ID" value="AZQ10160.1"/>
    <property type="molecule type" value="Genomic_DNA"/>
</dbReference>
<organism evidence="1 2">
    <name type="scientific">Shewanella khirikhana</name>
    <dbReference type="NCBI Taxonomy" id="1965282"/>
    <lineage>
        <taxon>Bacteria</taxon>
        <taxon>Pseudomonadati</taxon>
        <taxon>Pseudomonadota</taxon>
        <taxon>Gammaproteobacteria</taxon>
        <taxon>Alteromonadales</taxon>
        <taxon>Shewanellaceae</taxon>
        <taxon>Shewanella</taxon>
    </lineage>
</organism>
<proteinExistence type="predicted"/>
<keyword evidence="2" id="KW-1185">Reference proteome</keyword>
<evidence type="ECO:0000313" key="1">
    <source>
        <dbReference type="EMBL" id="AZQ10160.1"/>
    </source>
</evidence>
<dbReference type="NCBIfam" id="TIGR01635">
    <property type="entry name" value="tail_comp_S"/>
    <property type="match status" value="1"/>
</dbReference>
<reference evidence="2" key="1">
    <citation type="submission" date="2017-03" db="EMBL/GenBank/DDBJ databases">
        <title>Full genome sequence of a non-lethal Shewanella isolate that potentiates virulence of Vibio parahaemolyticus causing acute hepatopancreatic necrosis disease (AHPND) in shrimp.</title>
        <authorList>
            <person name="Prachumwat A."/>
            <person name="Sritunyalucksana K."/>
        </authorList>
    </citation>
    <scope>NUCLEOTIDE SEQUENCE [LARGE SCALE GENOMIC DNA]</scope>
    <source>
        <strain evidence="2">TH2012</strain>
    </source>
</reference>
<dbReference type="Pfam" id="PF05069">
    <property type="entry name" value="Phage_tail_S"/>
    <property type="match status" value="1"/>
</dbReference>
<protein>
    <submittedName>
        <fullName evidence="1">Phage virion morphogenesis family protein</fullName>
    </submittedName>
</protein>
<accession>A0ABN5TTJ9</accession>
<dbReference type="Proteomes" id="UP000278437">
    <property type="component" value="Chromosome"/>
</dbReference>
<dbReference type="InterPro" id="IPR006522">
    <property type="entry name" value="Phage_virion_morphogenesis"/>
</dbReference>